<evidence type="ECO:0000256" key="1">
    <source>
        <dbReference type="SAM" id="MobiDB-lite"/>
    </source>
</evidence>
<proteinExistence type="predicted"/>
<organism evidence="3 4">
    <name type="scientific">Digitaria exilis</name>
    <dbReference type="NCBI Taxonomy" id="1010633"/>
    <lineage>
        <taxon>Eukaryota</taxon>
        <taxon>Viridiplantae</taxon>
        <taxon>Streptophyta</taxon>
        <taxon>Embryophyta</taxon>
        <taxon>Tracheophyta</taxon>
        <taxon>Spermatophyta</taxon>
        <taxon>Magnoliopsida</taxon>
        <taxon>Liliopsida</taxon>
        <taxon>Poales</taxon>
        <taxon>Poaceae</taxon>
        <taxon>PACMAD clade</taxon>
        <taxon>Panicoideae</taxon>
        <taxon>Panicodae</taxon>
        <taxon>Paniceae</taxon>
        <taxon>Anthephorinae</taxon>
        <taxon>Digitaria</taxon>
    </lineage>
</organism>
<sequence length="237" mass="26774">MGSETSTETDAPPLAGAVPAQDANGPHAAAPLGLIFTPAWREQIDRLLGPPRPPPAKPSFLSRLGRLWRRWFVRFDPNSIPVGQPLTKEQLEMLDRCQNIYIDKGNEYEPAPGRVCSNSHFHNGMCWTHGNFVARKKRSGWFSFLPAPRTLFFFELAHVKGYANVITCTPLVDCFCKTCYSRFDVLHPGIQKIFACGHKHVEKVCEMCYLRIGVLHPHPGGFAFGYHDPYRPYPTKH</sequence>
<evidence type="ECO:0000259" key="2">
    <source>
        <dbReference type="Pfam" id="PF12274"/>
    </source>
</evidence>
<dbReference type="AlphaFoldDB" id="A0A835KV12"/>
<dbReference type="PANTHER" id="PTHR34710:SF18">
    <property type="entry name" value="OS05G0522700 PROTEIN"/>
    <property type="match status" value="1"/>
</dbReference>
<gene>
    <name evidence="3" type="ORF">HU200_004482</name>
</gene>
<dbReference type="PANTHER" id="PTHR34710">
    <property type="entry name" value="OS03G0834100 PROTEIN"/>
    <property type="match status" value="1"/>
</dbReference>
<name>A0A835KV12_9POAL</name>
<evidence type="ECO:0000313" key="3">
    <source>
        <dbReference type="EMBL" id="KAF8775549.1"/>
    </source>
</evidence>
<feature type="domain" description="DUF3615" evidence="2">
    <location>
        <begin position="103"/>
        <end position="188"/>
    </location>
</feature>
<accession>A0A835KV12</accession>
<dbReference type="Pfam" id="PF12274">
    <property type="entry name" value="DUF3615"/>
    <property type="match status" value="1"/>
</dbReference>
<dbReference type="InterPro" id="IPR022059">
    <property type="entry name" value="DUF3615"/>
</dbReference>
<dbReference type="EMBL" id="JACEFO010000306">
    <property type="protein sequence ID" value="KAF8775549.1"/>
    <property type="molecule type" value="Genomic_DNA"/>
</dbReference>
<evidence type="ECO:0000313" key="4">
    <source>
        <dbReference type="Proteomes" id="UP000636709"/>
    </source>
</evidence>
<dbReference type="Proteomes" id="UP000636709">
    <property type="component" value="Unassembled WGS sequence"/>
</dbReference>
<protein>
    <recommendedName>
        <fullName evidence="2">DUF3615 domain-containing protein</fullName>
    </recommendedName>
</protein>
<comment type="caution">
    <text evidence="3">The sequence shown here is derived from an EMBL/GenBank/DDBJ whole genome shotgun (WGS) entry which is preliminary data.</text>
</comment>
<feature type="region of interest" description="Disordered" evidence="1">
    <location>
        <begin position="1"/>
        <end position="23"/>
    </location>
</feature>
<reference evidence="3" key="1">
    <citation type="submission" date="2020-07" db="EMBL/GenBank/DDBJ databases">
        <title>Genome sequence and genetic diversity analysis of an under-domesticated orphan crop, white fonio (Digitaria exilis).</title>
        <authorList>
            <person name="Bennetzen J.L."/>
            <person name="Chen S."/>
            <person name="Ma X."/>
            <person name="Wang X."/>
            <person name="Yssel A.E.J."/>
            <person name="Chaluvadi S.R."/>
            <person name="Johnson M."/>
            <person name="Gangashetty P."/>
            <person name="Hamidou F."/>
            <person name="Sanogo M.D."/>
            <person name="Zwaenepoel A."/>
            <person name="Wallace J."/>
            <person name="Van De Peer Y."/>
            <person name="Van Deynze A."/>
        </authorList>
    </citation>
    <scope>NUCLEOTIDE SEQUENCE</scope>
    <source>
        <tissue evidence="3">Leaves</tissue>
    </source>
</reference>
<dbReference type="OrthoDB" id="652244at2759"/>
<keyword evidence="4" id="KW-1185">Reference proteome</keyword>